<evidence type="ECO:0000256" key="1">
    <source>
        <dbReference type="ARBA" id="ARBA00004325"/>
    </source>
</evidence>
<feature type="transmembrane region" description="Helical" evidence="6">
    <location>
        <begin position="56"/>
        <end position="77"/>
    </location>
</feature>
<dbReference type="PROSITE" id="PS51503">
    <property type="entry name" value="HIG1"/>
    <property type="match status" value="1"/>
</dbReference>
<protein>
    <recommendedName>
        <fullName evidence="7">HIG1 domain-containing protein</fullName>
    </recommendedName>
</protein>
<dbReference type="InterPro" id="IPR007667">
    <property type="entry name" value="Hypoxia_induced_domain"/>
</dbReference>
<dbReference type="Gramene" id="RZC61716">
    <property type="protein sequence ID" value="RZC61716"/>
    <property type="gene ID" value="C5167_023478"/>
</dbReference>
<dbReference type="AlphaFoldDB" id="A0A4Y7JMB6"/>
<evidence type="ECO:0000256" key="6">
    <source>
        <dbReference type="SAM" id="Phobius"/>
    </source>
</evidence>
<evidence type="ECO:0000256" key="5">
    <source>
        <dbReference type="ARBA" id="ARBA00023136"/>
    </source>
</evidence>
<organism evidence="8 9">
    <name type="scientific">Papaver somniferum</name>
    <name type="common">Opium poppy</name>
    <dbReference type="NCBI Taxonomy" id="3469"/>
    <lineage>
        <taxon>Eukaryota</taxon>
        <taxon>Viridiplantae</taxon>
        <taxon>Streptophyta</taxon>
        <taxon>Embryophyta</taxon>
        <taxon>Tracheophyta</taxon>
        <taxon>Spermatophyta</taxon>
        <taxon>Magnoliopsida</taxon>
        <taxon>Ranunculales</taxon>
        <taxon>Papaveraceae</taxon>
        <taxon>Papaveroideae</taxon>
        <taxon>Papaver</taxon>
    </lineage>
</organism>
<dbReference type="Gene3D" id="6.10.140.1320">
    <property type="match status" value="1"/>
</dbReference>
<evidence type="ECO:0000256" key="4">
    <source>
        <dbReference type="ARBA" id="ARBA00023128"/>
    </source>
</evidence>
<feature type="transmembrane region" description="Helical" evidence="6">
    <location>
        <begin position="25"/>
        <end position="44"/>
    </location>
</feature>
<dbReference type="EMBL" id="CM010719">
    <property type="protein sequence ID" value="RZC61716.1"/>
    <property type="molecule type" value="Genomic_DNA"/>
</dbReference>
<evidence type="ECO:0000313" key="9">
    <source>
        <dbReference type="Proteomes" id="UP000316621"/>
    </source>
</evidence>
<evidence type="ECO:0000256" key="2">
    <source>
        <dbReference type="ARBA" id="ARBA00022692"/>
    </source>
</evidence>
<keyword evidence="5 6" id="KW-0472">Membrane</keyword>
<keyword evidence="4" id="KW-0496">Mitochondrion</keyword>
<dbReference type="InterPro" id="IPR050355">
    <property type="entry name" value="RCF1"/>
</dbReference>
<reference evidence="8 9" key="1">
    <citation type="journal article" date="2018" name="Science">
        <title>The opium poppy genome and morphinan production.</title>
        <authorList>
            <person name="Guo L."/>
            <person name="Winzer T."/>
            <person name="Yang X."/>
            <person name="Li Y."/>
            <person name="Ning Z."/>
            <person name="He Z."/>
            <person name="Teodor R."/>
            <person name="Lu Y."/>
            <person name="Bowser T.A."/>
            <person name="Graham I.A."/>
            <person name="Ye K."/>
        </authorList>
    </citation>
    <scope>NUCLEOTIDE SEQUENCE [LARGE SCALE GENOMIC DNA]</scope>
    <source>
        <strain evidence="9">cv. HN1</strain>
        <tissue evidence="8">Leaves</tissue>
    </source>
</reference>
<dbReference type="Proteomes" id="UP000316621">
    <property type="component" value="Chromosome 5"/>
</dbReference>
<gene>
    <name evidence="8" type="ORF">C5167_023478</name>
</gene>
<comment type="subcellular location">
    <subcellularLocation>
        <location evidence="1">Mitochondrion membrane</location>
    </subcellularLocation>
</comment>
<proteinExistence type="predicted"/>
<dbReference type="PANTHER" id="PTHR12297">
    <property type="entry name" value="HYPOXIA-INDUCBILE GENE 1 HIG1 -RELATED"/>
    <property type="match status" value="1"/>
</dbReference>
<keyword evidence="3 6" id="KW-1133">Transmembrane helix</keyword>
<name>A0A4Y7JMB6_PAPSO</name>
<feature type="non-terminal residue" evidence="8">
    <location>
        <position position="89"/>
    </location>
</feature>
<keyword evidence="2 6" id="KW-0812">Transmembrane</keyword>
<feature type="domain" description="HIG1" evidence="7">
    <location>
        <begin position="1"/>
        <end position="88"/>
    </location>
</feature>
<dbReference type="Pfam" id="PF04588">
    <property type="entry name" value="HIG_1_N"/>
    <property type="match status" value="1"/>
</dbReference>
<dbReference type="GO" id="GO:0031966">
    <property type="term" value="C:mitochondrial membrane"/>
    <property type="evidence" value="ECO:0007669"/>
    <property type="project" value="UniProtKB-SubCell"/>
</dbReference>
<accession>A0A4Y7JMB6</accession>
<evidence type="ECO:0000313" key="8">
    <source>
        <dbReference type="EMBL" id="RZC61716.1"/>
    </source>
</evidence>
<evidence type="ECO:0000256" key="3">
    <source>
        <dbReference type="ARBA" id="ARBA00022989"/>
    </source>
</evidence>
<dbReference type="PANTHER" id="PTHR12297:SF3">
    <property type="entry name" value="HIG1 DOMAIN FAMILY MEMBER 1A"/>
    <property type="match status" value="1"/>
</dbReference>
<dbReference type="STRING" id="3469.A0A4Y7JMB6"/>
<keyword evidence="9" id="KW-1185">Reference proteome</keyword>
<dbReference type="OMA" id="KLMRAPV"/>
<sequence length="89" mass="9669">MEKMGTAESELDELFGQKKRVKNPLVPMGALMTAGVLTAGLISFRQGNSNLGQKLMRAPVVAQGATVALMVGTAYYYGETFTRKDTWPQ</sequence>
<evidence type="ECO:0000259" key="7">
    <source>
        <dbReference type="PROSITE" id="PS51503"/>
    </source>
</evidence>